<dbReference type="RefSeq" id="WP_014611594.1">
    <property type="nucleotide sequence ID" value="NZ_CP091834.1"/>
</dbReference>
<protein>
    <submittedName>
        <fullName evidence="1">Uncharacterized protein</fullName>
    </submittedName>
</protein>
<dbReference type="AlphaFoldDB" id="A0AAE4Q556"/>
<accession>A0AAE4Q556</accession>
<evidence type="ECO:0000313" key="1">
    <source>
        <dbReference type="EMBL" id="MDV5393215.1"/>
    </source>
</evidence>
<gene>
    <name evidence="1" type="ORF">QM089_23785</name>
</gene>
<comment type="caution">
    <text evidence="1">The sequence shown here is derived from an EMBL/GenBank/DDBJ whole genome shotgun (WGS) entry which is preliminary data.</text>
</comment>
<reference evidence="1" key="1">
    <citation type="submission" date="2023-05" db="EMBL/GenBank/DDBJ databases">
        <title>Colonisation of extended spectrum b-lactamase- and carbapenemase-producing bacteria on hospital surfaces from low- and middle-income countries.</title>
        <authorList>
            <person name="Nieto-Rosado M."/>
            <person name="Sands K."/>
            <person name="Iregbu K."/>
            <person name="Zahra R."/>
            <person name="Mazarati J.B."/>
            <person name="Mehtar S."/>
            <person name="Barnards-Group B."/>
            <person name="Walsh T.R."/>
        </authorList>
    </citation>
    <scope>NUCLEOTIDE SEQUENCE</scope>
    <source>
        <strain evidence="1">PP-E493</strain>
    </source>
</reference>
<dbReference type="Proteomes" id="UP001187859">
    <property type="component" value="Unassembled WGS sequence"/>
</dbReference>
<organism evidence="1 2">
    <name type="scientific">Shewanella xiamenensis</name>
    <dbReference type="NCBI Taxonomy" id="332186"/>
    <lineage>
        <taxon>Bacteria</taxon>
        <taxon>Pseudomonadati</taxon>
        <taxon>Pseudomonadota</taxon>
        <taxon>Gammaproteobacteria</taxon>
        <taxon>Alteromonadales</taxon>
        <taxon>Shewanellaceae</taxon>
        <taxon>Shewanella</taxon>
    </lineage>
</organism>
<proteinExistence type="predicted"/>
<sequence length="70" mass="7943">MLIATKNGWLISADLITETEKYWEVKAFDEPTPRKISKSDDQQQVFSDMATALHFAGAHDIAEHLEQPNI</sequence>
<dbReference type="EMBL" id="JASGOQ010000003">
    <property type="protein sequence ID" value="MDV5393215.1"/>
    <property type="molecule type" value="Genomic_DNA"/>
</dbReference>
<evidence type="ECO:0000313" key="2">
    <source>
        <dbReference type="Proteomes" id="UP001187859"/>
    </source>
</evidence>
<name>A0AAE4Q556_9GAMM</name>